<evidence type="ECO:0000313" key="1">
    <source>
        <dbReference type="Proteomes" id="UP000887579"/>
    </source>
</evidence>
<evidence type="ECO:0000313" key="2">
    <source>
        <dbReference type="WBParaSite" id="ES5_v2.g27693.t1"/>
    </source>
</evidence>
<organism evidence="1 2">
    <name type="scientific">Panagrolaimus sp. ES5</name>
    <dbReference type="NCBI Taxonomy" id="591445"/>
    <lineage>
        <taxon>Eukaryota</taxon>
        <taxon>Metazoa</taxon>
        <taxon>Ecdysozoa</taxon>
        <taxon>Nematoda</taxon>
        <taxon>Chromadorea</taxon>
        <taxon>Rhabditida</taxon>
        <taxon>Tylenchina</taxon>
        <taxon>Panagrolaimomorpha</taxon>
        <taxon>Panagrolaimoidea</taxon>
        <taxon>Panagrolaimidae</taxon>
        <taxon>Panagrolaimus</taxon>
    </lineage>
</organism>
<protein>
    <submittedName>
        <fullName evidence="2">Uncharacterized protein</fullName>
    </submittedName>
</protein>
<sequence length="62" mass="6832">MYLKAAECHGNNKNQFHEAKCKESAGMVARDMKNMKEAGKLFKEAAEGFLYAGVMDTAAMTI</sequence>
<dbReference type="WBParaSite" id="ES5_v2.g27693.t1">
    <property type="protein sequence ID" value="ES5_v2.g27693.t1"/>
    <property type="gene ID" value="ES5_v2.g27693"/>
</dbReference>
<accession>A0AC34GD82</accession>
<reference evidence="2" key="1">
    <citation type="submission" date="2022-11" db="UniProtKB">
        <authorList>
            <consortium name="WormBaseParasite"/>
        </authorList>
    </citation>
    <scope>IDENTIFICATION</scope>
</reference>
<name>A0AC34GD82_9BILA</name>
<proteinExistence type="predicted"/>
<dbReference type="Proteomes" id="UP000887579">
    <property type="component" value="Unplaced"/>
</dbReference>